<dbReference type="RefSeq" id="WP_006272618.1">
    <property type="nucleotide sequence ID" value="NZ_GL883077.1"/>
</dbReference>
<dbReference type="OrthoDB" id="7203647at2"/>
<organism evidence="2 3">
    <name type="scientific">Asticcacaulis biprosthecium C19</name>
    <dbReference type="NCBI Taxonomy" id="715226"/>
    <lineage>
        <taxon>Bacteria</taxon>
        <taxon>Pseudomonadati</taxon>
        <taxon>Pseudomonadota</taxon>
        <taxon>Alphaproteobacteria</taxon>
        <taxon>Caulobacterales</taxon>
        <taxon>Caulobacteraceae</taxon>
        <taxon>Asticcacaulis</taxon>
    </lineage>
</organism>
<gene>
    <name evidence="2" type="ORF">ABI_18610</name>
</gene>
<dbReference type="STRING" id="715226.ABI_18610"/>
<name>F4QL46_9CAUL</name>
<evidence type="ECO:0000256" key="1">
    <source>
        <dbReference type="SAM" id="Phobius"/>
    </source>
</evidence>
<keyword evidence="3" id="KW-1185">Reference proteome</keyword>
<dbReference type="HOGENOM" id="CLU_122712_0_0_5"/>
<keyword evidence="1" id="KW-0472">Membrane</keyword>
<dbReference type="EMBL" id="GL883077">
    <property type="protein sequence ID" value="EGF93421.1"/>
    <property type="molecule type" value="Genomic_DNA"/>
</dbReference>
<accession>F4QL46</accession>
<sequence>MKPLMKRGLFERSPLNRGMRGGMAAKIVGPWDWIIAPALLSVAATIVLATAFQPFGWYLPEPVTPFLLAFAWPLIRPSYIAPFVLGALGMFLDFFWGAPLGFWTLSLMLVYAVLVFARTYLIGQEWIIVFGVFVLTEIVFFSICTVFMTLDTGSVPRIFGVIEQAIATGVCFPAVWYLMEKYLHADVRFQ</sequence>
<proteinExistence type="predicted"/>
<protein>
    <submittedName>
        <fullName evidence="2">Putative membrane protein</fullName>
    </submittedName>
</protein>
<feature type="transmembrane region" description="Helical" evidence="1">
    <location>
        <begin position="100"/>
        <end position="120"/>
    </location>
</feature>
<keyword evidence="1" id="KW-0812">Transmembrane</keyword>
<dbReference type="AlphaFoldDB" id="F4QL46"/>
<dbReference type="Proteomes" id="UP000006512">
    <property type="component" value="Unassembled WGS sequence"/>
</dbReference>
<evidence type="ECO:0000313" key="3">
    <source>
        <dbReference type="Proteomes" id="UP000006512"/>
    </source>
</evidence>
<evidence type="ECO:0000313" key="2">
    <source>
        <dbReference type="EMBL" id="EGF93421.1"/>
    </source>
</evidence>
<feature type="transmembrane region" description="Helical" evidence="1">
    <location>
        <begin position="126"/>
        <end position="147"/>
    </location>
</feature>
<keyword evidence="1" id="KW-1133">Transmembrane helix</keyword>
<reference evidence="3" key="1">
    <citation type="submission" date="2011-03" db="EMBL/GenBank/DDBJ databases">
        <title>Draft genome sequence of Brevundimonas diminuta.</title>
        <authorList>
            <person name="Brown P.J.B."/>
            <person name="Buechlein A."/>
            <person name="Hemmerich C."/>
            <person name="Brun Y.V."/>
        </authorList>
    </citation>
    <scope>NUCLEOTIDE SEQUENCE [LARGE SCALE GENOMIC DNA]</scope>
    <source>
        <strain evidence="3">C19</strain>
    </source>
</reference>
<feature type="transmembrane region" description="Helical" evidence="1">
    <location>
        <begin position="159"/>
        <end position="179"/>
    </location>
</feature>
<dbReference type="eggNOG" id="ENOG5032RY7">
    <property type="taxonomic scope" value="Bacteria"/>
</dbReference>